<feature type="region of interest" description="Disordered" evidence="2">
    <location>
        <begin position="275"/>
        <end position="308"/>
    </location>
</feature>
<evidence type="ECO:0000313" key="3">
    <source>
        <dbReference type="EMBL" id="KAJ9537286.1"/>
    </source>
</evidence>
<comment type="caution">
    <text evidence="3">The sequence shown here is derived from an EMBL/GenBank/DDBJ whole genome shotgun (WGS) entry which is preliminary data.</text>
</comment>
<evidence type="ECO:0000256" key="2">
    <source>
        <dbReference type="SAM" id="MobiDB-lite"/>
    </source>
</evidence>
<dbReference type="Proteomes" id="UP001172457">
    <property type="component" value="Chromosome 8"/>
</dbReference>
<feature type="compositionally biased region" description="Polar residues" evidence="2">
    <location>
        <begin position="1"/>
        <end position="18"/>
    </location>
</feature>
<reference evidence="3" key="1">
    <citation type="submission" date="2023-03" db="EMBL/GenBank/DDBJ databases">
        <title>Chromosome-scale reference genome and RAD-based genetic map of yellow starthistle (Centaurea solstitialis) reveal putative structural variation and QTLs associated with invader traits.</title>
        <authorList>
            <person name="Reatini B."/>
            <person name="Cang F.A."/>
            <person name="Jiang Q."/>
            <person name="Mckibben M.T.W."/>
            <person name="Barker M.S."/>
            <person name="Rieseberg L.H."/>
            <person name="Dlugosch K.M."/>
        </authorList>
    </citation>
    <scope>NUCLEOTIDE SEQUENCE</scope>
    <source>
        <strain evidence="3">CAN-66</strain>
        <tissue evidence="3">Leaf</tissue>
    </source>
</reference>
<dbReference type="AlphaFoldDB" id="A0AA38SJT9"/>
<evidence type="ECO:0008006" key="5">
    <source>
        <dbReference type="Google" id="ProtNLM"/>
    </source>
</evidence>
<sequence length="403" mass="46088">MDTTLANTSQSNGASSSLKKNKRGPTRGVIVNKVRKKMGGARLTVEFSEEFRQAVGPNSEKFNNECGIILREESPFEYMDWRKVPKSVKANLRERILINFDVDLSSKIVTDVINYQMGRSFKNHRSKLQEHFIKCHGDEDVERAKRLKPTNSNIKDDAWHKLCDYWSSEKFLAMSQKNSESRAKRKYVALNGTVSTPNHYLRNRELSDDPSIGEIETFRKLHYRETEGWVNDYSCDAYEHMVEIKEHTRSIEDPPDDLEIMQHVLGKRSSYIKGWSRVPSTKNDSTNRRPIVRDDPGSSSGQSSDTEMPARLALTESELALTKSELASTKSELDLTKSELSHMKDEMAELRQMVTSMASGRQPLPTFSTSVSAQDHGVECPPLQFTCTKKKRLQRNKGRRVYL</sequence>
<organism evidence="3 4">
    <name type="scientific">Centaurea solstitialis</name>
    <name type="common">yellow star-thistle</name>
    <dbReference type="NCBI Taxonomy" id="347529"/>
    <lineage>
        <taxon>Eukaryota</taxon>
        <taxon>Viridiplantae</taxon>
        <taxon>Streptophyta</taxon>
        <taxon>Embryophyta</taxon>
        <taxon>Tracheophyta</taxon>
        <taxon>Spermatophyta</taxon>
        <taxon>Magnoliopsida</taxon>
        <taxon>eudicotyledons</taxon>
        <taxon>Gunneridae</taxon>
        <taxon>Pentapetalae</taxon>
        <taxon>asterids</taxon>
        <taxon>campanulids</taxon>
        <taxon>Asterales</taxon>
        <taxon>Asteraceae</taxon>
        <taxon>Carduoideae</taxon>
        <taxon>Cardueae</taxon>
        <taxon>Centaureinae</taxon>
        <taxon>Centaurea</taxon>
    </lineage>
</organism>
<feature type="coiled-coil region" evidence="1">
    <location>
        <begin position="326"/>
        <end position="353"/>
    </location>
</feature>
<keyword evidence="4" id="KW-1185">Reference proteome</keyword>
<evidence type="ECO:0000313" key="4">
    <source>
        <dbReference type="Proteomes" id="UP001172457"/>
    </source>
</evidence>
<name>A0AA38SJT9_9ASTR</name>
<keyword evidence="1" id="KW-0175">Coiled coil</keyword>
<protein>
    <recommendedName>
        <fullName evidence="5">Transposase</fullName>
    </recommendedName>
</protein>
<evidence type="ECO:0000256" key="1">
    <source>
        <dbReference type="SAM" id="Coils"/>
    </source>
</evidence>
<feature type="region of interest" description="Disordered" evidence="2">
    <location>
        <begin position="1"/>
        <end position="27"/>
    </location>
</feature>
<proteinExistence type="predicted"/>
<dbReference type="Pfam" id="PF03004">
    <property type="entry name" value="Transposase_24"/>
    <property type="match status" value="1"/>
</dbReference>
<gene>
    <name evidence="3" type="ORF">OSB04_030019</name>
</gene>
<dbReference type="InterPro" id="IPR004252">
    <property type="entry name" value="Probable_transposase_24"/>
</dbReference>
<feature type="compositionally biased region" description="Basic and acidic residues" evidence="2">
    <location>
        <begin position="285"/>
        <end position="296"/>
    </location>
</feature>
<dbReference type="Gene3D" id="1.10.287.540">
    <property type="entry name" value="Helix hairpin bin"/>
    <property type="match status" value="1"/>
</dbReference>
<dbReference type="PANTHER" id="PTHR33499:SF11">
    <property type="entry name" value="NO APICAL MERISTEM-ASSOCIATED C-TERMINAL DOMAIN-CONTAINING PROTEIN"/>
    <property type="match status" value="1"/>
</dbReference>
<accession>A0AA38SJT9</accession>
<dbReference type="EMBL" id="JARYMX010000008">
    <property type="protein sequence ID" value="KAJ9537286.1"/>
    <property type="molecule type" value="Genomic_DNA"/>
</dbReference>
<dbReference type="PANTHER" id="PTHR33499">
    <property type="entry name" value="OS12G0282400 PROTEIN-RELATED"/>
    <property type="match status" value="1"/>
</dbReference>